<dbReference type="RefSeq" id="WP_014266249.1">
    <property type="nucleotide sequence ID" value="NC_016631.1"/>
</dbReference>
<dbReference type="STRING" id="682795.AciX8_3069"/>
<keyword evidence="2" id="KW-1185">Reference proteome</keyword>
<dbReference type="KEGG" id="gma:AciX8_3069"/>
<accession>G8NS78</accession>
<dbReference type="InterPro" id="IPR024078">
    <property type="entry name" value="LmbE-like_dom_sf"/>
</dbReference>
<evidence type="ECO:0000313" key="2">
    <source>
        <dbReference type="Proteomes" id="UP000007113"/>
    </source>
</evidence>
<dbReference type="Gene3D" id="3.40.50.10320">
    <property type="entry name" value="LmbE-like"/>
    <property type="match status" value="1"/>
</dbReference>
<dbReference type="SUPFAM" id="SSF102588">
    <property type="entry name" value="LmbE-like"/>
    <property type="match status" value="1"/>
</dbReference>
<dbReference type="eggNOG" id="COG2120">
    <property type="taxonomic scope" value="Bacteria"/>
</dbReference>
<dbReference type="AlphaFoldDB" id="G8NS78"/>
<dbReference type="Pfam" id="PF02585">
    <property type="entry name" value="PIG-L"/>
    <property type="match status" value="1"/>
</dbReference>
<sequence length="229" mass="25059">MIVPIVEEHEWINCLDALASWQPPAASLLVIAPHPDDETLAVGGLIAAQRAKGLEVIVAAVTDGENAYPDFPGLGDLRAGEQRDALKRLGVAAENIVRLKLPDSDVGSQERLLVEQLMPLVSRSTSIVAPWRGDFHPDHEACGRAAEEVARRTGASLTSYFFWTWHRGTTELLQEMSLRSFSLSDESLLAKTEALLCHRSQLTRESGDPILPESLLAPARRSFEVFSIG</sequence>
<dbReference type="HOGENOM" id="CLU_049311_0_2_0"/>
<dbReference type="Proteomes" id="UP000007113">
    <property type="component" value="Chromosome"/>
</dbReference>
<dbReference type="PANTHER" id="PTHR12993:SF29">
    <property type="entry name" value="BLR3841 PROTEIN"/>
    <property type="match status" value="1"/>
</dbReference>
<dbReference type="EMBL" id="CP003130">
    <property type="protein sequence ID" value="AEU37372.1"/>
    <property type="molecule type" value="Genomic_DNA"/>
</dbReference>
<dbReference type="OrthoDB" id="128519at2"/>
<gene>
    <name evidence="1" type="ordered locus">AciX8_3069</name>
</gene>
<name>G8NS78_GRAMM</name>
<dbReference type="GO" id="GO:0016811">
    <property type="term" value="F:hydrolase activity, acting on carbon-nitrogen (but not peptide) bonds, in linear amides"/>
    <property type="evidence" value="ECO:0007669"/>
    <property type="project" value="TreeGrafter"/>
</dbReference>
<dbReference type="PANTHER" id="PTHR12993">
    <property type="entry name" value="N-ACETYLGLUCOSAMINYL-PHOSPHATIDYLINOSITOL DE-N-ACETYLASE-RELATED"/>
    <property type="match status" value="1"/>
</dbReference>
<proteinExistence type="predicted"/>
<reference evidence="1 2" key="1">
    <citation type="submission" date="2011-11" db="EMBL/GenBank/DDBJ databases">
        <title>Complete sequence of Granulicella mallensis MP5ACTX8.</title>
        <authorList>
            <consortium name="US DOE Joint Genome Institute"/>
            <person name="Lucas S."/>
            <person name="Copeland A."/>
            <person name="Lapidus A."/>
            <person name="Cheng J.-F."/>
            <person name="Goodwin L."/>
            <person name="Pitluck S."/>
            <person name="Peters L."/>
            <person name="Lu M."/>
            <person name="Detter J.C."/>
            <person name="Han C."/>
            <person name="Tapia R."/>
            <person name="Land M."/>
            <person name="Hauser L."/>
            <person name="Kyrpides N."/>
            <person name="Ivanova N."/>
            <person name="Mikhailova N."/>
            <person name="Pagani I."/>
            <person name="Rawat S."/>
            <person name="Mannisto M."/>
            <person name="Haggblom M."/>
            <person name="Woyke T."/>
        </authorList>
    </citation>
    <scope>NUCLEOTIDE SEQUENCE [LARGE SCALE GENOMIC DNA]</scope>
    <source>
        <strain evidence="2">ATCC BAA-1857 / DSM 23137 / MP5ACTX8</strain>
    </source>
</reference>
<dbReference type="InterPro" id="IPR003737">
    <property type="entry name" value="GlcNAc_PI_deacetylase-related"/>
</dbReference>
<protein>
    <submittedName>
        <fullName evidence="1">LmbE family protein</fullName>
    </submittedName>
</protein>
<evidence type="ECO:0000313" key="1">
    <source>
        <dbReference type="EMBL" id="AEU37372.1"/>
    </source>
</evidence>
<organism evidence="1 2">
    <name type="scientific">Granulicella mallensis (strain ATCC BAA-1857 / DSM 23137 / MP5ACTX8)</name>
    <dbReference type="NCBI Taxonomy" id="682795"/>
    <lineage>
        <taxon>Bacteria</taxon>
        <taxon>Pseudomonadati</taxon>
        <taxon>Acidobacteriota</taxon>
        <taxon>Terriglobia</taxon>
        <taxon>Terriglobales</taxon>
        <taxon>Acidobacteriaceae</taxon>
        <taxon>Granulicella</taxon>
    </lineage>
</organism>